<dbReference type="GO" id="GO:0000729">
    <property type="term" value="P:DNA double-strand break processing"/>
    <property type="evidence" value="ECO:0007669"/>
    <property type="project" value="TreeGrafter"/>
</dbReference>
<dbReference type="AlphaFoldDB" id="A0A8X6SFP3"/>
<keyword evidence="2" id="KW-1185">Reference proteome</keyword>
<dbReference type="GO" id="GO:0042800">
    <property type="term" value="F:histone H3K4 methyltransferase activity"/>
    <property type="evidence" value="ECO:0007669"/>
    <property type="project" value="TreeGrafter"/>
</dbReference>
<dbReference type="GO" id="GO:0046975">
    <property type="term" value="F:histone H3K36 methyltransferase activity"/>
    <property type="evidence" value="ECO:0007669"/>
    <property type="project" value="TreeGrafter"/>
</dbReference>
<dbReference type="GO" id="GO:0006303">
    <property type="term" value="P:double-strand break repair via nonhomologous end joining"/>
    <property type="evidence" value="ECO:0007669"/>
    <property type="project" value="TreeGrafter"/>
</dbReference>
<evidence type="ECO:0000313" key="2">
    <source>
        <dbReference type="Proteomes" id="UP000887159"/>
    </source>
</evidence>
<dbReference type="InterPro" id="IPR036397">
    <property type="entry name" value="RNaseH_sf"/>
</dbReference>
<dbReference type="GO" id="GO:0015074">
    <property type="term" value="P:DNA integration"/>
    <property type="evidence" value="ECO:0007669"/>
    <property type="project" value="TreeGrafter"/>
</dbReference>
<dbReference type="GO" id="GO:0000014">
    <property type="term" value="F:single-stranded DNA endodeoxyribonuclease activity"/>
    <property type="evidence" value="ECO:0007669"/>
    <property type="project" value="TreeGrafter"/>
</dbReference>
<dbReference type="GO" id="GO:0044774">
    <property type="term" value="P:mitotic DNA integrity checkpoint signaling"/>
    <property type="evidence" value="ECO:0007669"/>
    <property type="project" value="TreeGrafter"/>
</dbReference>
<dbReference type="GO" id="GO:0031297">
    <property type="term" value="P:replication fork processing"/>
    <property type="evidence" value="ECO:0007669"/>
    <property type="project" value="TreeGrafter"/>
</dbReference>
<dbReference type="Gene3D" id="3.30.420.10">
    <property type="entry name" value="Ribonuclease H-like superfamily/Ribonuclease H"/>
    <property type="match status" value="1"/>
</dbReference>
<dbReference type="GO" id="GO:0035861">
    <property type="term" value="C:site of double-strand break"/>
    <property type="evidence" value="ECO:0007669"/>
    <property type="project" value="TreeGrafter"/>
</dbReference>
<dbReference type="GO" id="GO:0003690">
    <property type="term" value="F:double-stranded DNA binding"/>
    <property type="evidence" value="ECO:0007669"/>
    <property type="project" value="TreeGrafter"/>
</dbReference>
<dbReference type="PANTHER" id="PTHR46060:SF2">
    <property type="entry name" value="HISTONE-LYSINE N-METHYLTRANSFERASE SETMAR"/>
    <property type="match status" value="1"/>
</dbReference>
<accession>A0A8X6SFP3</accession>
<protein>
    <submittedName>
        <fullName evidence="1">Histone-lysine N-methyltransferase SETMAR</fullName>
    </submittedName>
</protein>
<dbReference type="GO" id="GO:0005634">
    <property type="term" value="C:nucleus"/>
    <property type="evidence" value="ECO:0007669"/>
    <property type="project" value="TreeGrafter"/>
</dbReference>
<organism evidence="1 2">
    <name type="scientific">Trichonephila clavipes</name>
    <name type="common">Golden silk orbweaver</name>
    <name type="synonym">Nephila clavipes</name>
    <dbReference type="NCBI Taxonomy" id="2585209"/>
    <lineage>
        <taxon>Eukaryota</taxon>
        <taxon>Metazoa</taxon>
        <taxon>Ecdysozoa</taxon>
        <taxon>Arthropoda</taxon>
        <taxon>Chelicerata</taxon>
        <taxon>Arachnida</taxon>
        <taxon>Araneae</taxon>
        <taxon>Araneomorphae</taxon>
        <taxon>Entelegynae</taxon>
        <taxon>Araneoidea</taxon>
        <taxon>Nephilidae</taxon>
        <taxon>Trichonephila</taxon>
    </lineage>
</organism>
<dbReference type="EMBL" id="BMAU01021319">
    <property type="protein sequence ID" value="GFY12992.1"/>
    <property type="molecule type" value="Genomic_DNA"/>
</dbReference>
<proteinExistence type="predicted"/>
<dbReference type="Pfam" id="PF01359">
    <property type="entry name" value="Transposase_1"/>
    <property type="match status" value="1"/>
</dbReference>
<dbReference type="InterPro" id="IPR052709">
    <property type="entry name" value="Transposase-MT_Hybrid"/>
</dbReference>
<dbReference type="GO" id="GO:0000793">
    <property type="term" value="C:condensed chromosome"/>
    <property type="evidence" value="ECO:0007669"/>
    <property type="project" value="TreeGrafter"/>
</dbReference>
<dbReference type="InterPro" id="IPR001888">
    <property type="entry name" value="Transposase_1"/>
</dbReference>
<comment type="caution">
    <text evidence="1">The sequence shown here is derived from an EMBL/GenBank/DDBJ whole genome shotgun (WGS) entry which is preliminary data.</text>
</comment>
<evidence type="ECO:0000313" key="1">
    <source>
        <dbReference type="EMBL" id="GFY12992.1"/>
    </source>
</evidence>
<dbReference type="GO" id="GO:0044547">
    <property type="term" value="F:DNA topoisomerase binding"/>
    <property type="evidence" value="ECO:0007669"/>
    <property type="project" value="TreeGrafter"/>
</dbReference>
<dbReference type="GO" id="GO:0003697">
    <property type="term" value="F:single-stranded DNA binding"/>
    <property type="evidence" value="ECO:0007669"/>
    <property type="project" value="TreeGrafter"/>
</dbReference>
<sequence length="210" mass="24288">MPEENYWRKPGPTQGCRAIEEEEGSCIFDVKDAPRTGRPVAENVDKITEIIQVDRHISCRSIAQELKIDHKTVLNHLHKAAQTVAKPGLTVRKVLLCIWWDWKGLIYYELLLYGQTLNSDVYCQRLDRLKLAIDQKRPELANRRGVVFHQDNARPHTSVVTPQKLWELGWEVLMHPPHSPNLAPSDYHLFLALHNFLSDKKLGPREDCEN</sequence>
<dbReference type="PANTHER" id="PTHR46060">
    <property type="entry name" value="MARINER MOS1 TRANSPOSASE-LIKE PROTEIN"/>
    <property type="match status" value="1"/>
</dbReference>
<dbReference type="Proteomes" id="UP000887159">
    <property type="component" value="Unassembled WGS sequence"/>
</dbReference>
<gene>
    <name evidence="1" type="primary">SETMAR</name>
    <name evidence="1" type="ORF">TNCV_665581</name>
</gene>
<name>A0A8X6SFP3_TRICX</name>
<reference evidence="1" key="1">
    <citation type="submission" date="2020-08" db="EMBL/GenBank/DDBJ databases">
        <title>Multicomponent nature underlies the extraordinary mechanical properties of spider dragline silk.</title>
        <authorList>
            <person name="Kono N."/>
            <person name="Nakamura H."/>
            <person name="Mori M."/>
            <person name="Yoshida Y."/>
            <person name="Ohtoshi R."/>
            <person name="Malay A.D."/>
            <person name="Moran D.A.P."/>
            <person name="Tomita M."/>
            <person name="Numata K."/>
            <person name="Arakawa K."/>
        </authorList>
    </citation>
    <scope>NUCLEOTIDE SEQUENCE</scope>
</reference>